<reference evidence="10" key="1">
    <citation type="journal article" date="2013" name="Genome Announc.">
        <title>Draft genome sequence of the grapevine dieback fungus Eutypa lata UCR-EL1.</title>
        <authorList>
            <person name="Blanco-Ulate B."/>
            <person name="Rolshausen P.E."/>
            <person name="Cantu D."/>
        </authorList>
    </citation>
    <scope>NUCLEOTIDE SEQUENCE [LARGE SCALE GENOMIC DNA]</scope>
    <source>
        <strain evidence="10">UCR-EL1</strain>
    </source>
</reference>
<dbReference type="InterPro" id="IPR002938">
    <property type="entry name" value="FAD-bd"/>
</dbReference>
<dbReference type="PRINTS" id="PR00420">
    <property type="entry name" value="RNGMNOXGNASE"/>
</dbReference>
<evidence type="ECO:0000256" key="2">
    <source>
        <dbReference type="ARBA" id="ARBA00005179"/>
    </source>
</evidence>
<dbReference type="AlphaFoldDB" id="M7T6X7"/>
<feature type="domain" description="FAD-binding" evidence="8">
    <location>
        <begin position="12"/>
        <end position="373"/>
    </location>
</feature>
<evidence type="ECO:0000259" key="8">
    <source>
        <dbReference type="Pfam" id="PF01494"/>
    </source>
</evidence>
<gene>
    <name evidence="9" type="ORF">UCREL1_539</name>
</gene>
<evidence type="ECO:0000313" key="9">
    <source>
        <dbReference type="EMBL" id="EMR72407.1"/>
    </source>
</evidence>
<keyword evidence="5" id="KW-0560">Oxidoreductase</keyword>
<dbReference type="Pfam" id="PF01494">
    <property type="entry name" value="FAD_binding_3"/>
    <property type="match status" value="1"/>
</dbReference>
<sequence>MTAQTPSNEADLPILIIGAGVAGLVIAQGLRKHNIPFSLFERQPRAQPAQGHRFRISAEALDGLLSMALPETEGLLRRTAAKRNPAMPLLLDAHAFDIAAPDAPRLHGDGVYRGSAPIDRSWVRVVLKNGIEDAVHYGKTFVSYEIARKEEKEEEEEGEGAKVVTVRFADGSSARGCFLIGADGIRSGVRRQLQPERRLLNVERWSMWGRTPLTAALRSRIPPQMLDYFIAEDRAAQVTMFMEAVVWPDDKEAILAALPGFQFSDYLYWAFTVPPGSAAPSIPQTERERRDFMARLTAGFHPALRTVFDEASYDVSACLPLMSSAPEIGVRGADRTGRVTLVGDAAHAMSPMGGSGGDTAILSAVDLAHTLINEGVTSEGIAEFESRMEERARVKLTWSFKMHKEYSAGRDWTEYGPAEV</sequence>
<keyword evidence="3" id="KW-0285">Flavoprotein</keyword>
<evidence type="ECO:0000256" key="6">
    <source>
        <dbReference type="ARBA" id="ARBA00023033"/>
    </source>
</evidence>
<dbReference type="GO" id="GO:0071949">
    <property type="term" value="F:FAD binding"/>
    <property type="evidence" value="ECO:0007669"/>
    <property type="project" value="InterPro"/>
</dbReference>
<evidence type="ECO:0000256" key="1">
    <source>
        <dbReference type="ARBA" id="ARBA00001974"/>
    </source>
</evidence>
<keyword evidence="7" id="KW-0812">Transmembrane</keyword>
<dbReference type="PANTHER" id="PTHR47178">
    <property type="entry name" value="MONOOXYGENASE, FAD-BINDING"/>
    <property type="match status" value="1"/>
</dbReference>
<dbReference type="HOGENOM" id="CLU_009665_3_0_1"/>
<dbReference type="KEGG" id="ela:UCREL1_539"/>
<dbReference type="EMBL" id="KB705462">
    <property type="protein sequence ID" value="EMR72407.1"/>
    <property type="molecule type" value="Genomic_DNA"/>
</dbReference>
<evidence type="ECO:0000313" key="10">
    <source>
        <dbReference type="Proteomes" id="UP000012174"/>
    </source>
</evidence>
<protein>
    <submittedName>
        <fullName evidence="9">Putative cercosporin toxin biosynthesis protein</fullName>
    </submittedName>
</protein>
<keyword evidence="10" id="KW-1185">Reference proteome</keyword>
<evidence type="ECO:0000256" key="5">
    <source>
        <dbReference type="ARBA" id="ARBA00023002"/>
    </source>
</evidence>
<dbReference type="Proteomes" id="UP000012174">
    <property type="component" value="Unassembled WGS sequence"/>
</dbReference>
<dbReference type="OrthoDB" id="655030at2759"/>
<dbReference type="PANTHER" id="PTHR47178:SF5">
    <property type="entry name" value="FAD-BINDING DOMAIN-CONTAINING PROTEIN"/>
    <property type="match status" value="1"/>
</dbReference>
<keyword evidence="7" id="KW-0472">Membrane</keyword>
<dbReference type="eggNOG" id="KOG3178">
    <property type="taxonomic scope" value="Eukaryota"/>
</dbReference>
<name>M7T6X7_EUTLA</name>
<dbReference type="SUPFAM" id="SSF51905">
    <property type="entry name" value="FAD/NAD(P)-binding domain"/>
    <property type="match status" value="1"/>
</dbReference>
<dbReference type="GO" id="GO:0004497">
    <property type="term" value="F:monooxygenase activity"/>
    <property type="evidence" value="ECO:0007669"/>
    <property type="project" value="UniProtKB-KW"/>
</dbReference>
<dbReference type="Gene3D" id="3.50.50.60">
    <property type="entry name" value="FAD/NAD(P)-binding domain"/>
    <property type="match status" value="1"/>
</dbReference>
<keyword evidence="6" id="KW-0503">Monooxygenase</keyword>
<comment type="pathway">
    <text evidence="2">Secondary metabolite biosynthesis.</text>
</comment>
<organism evidence="9 10">
    <name type="scientific">Eutypa lata (strain UCR-EL1)</name>
    <name type="common">Grapevine dieback disease fungus</name>
    <name type="synonym">Eutypa armeniacae</name>
    <dbReference type="NCBI Taxonomy" id="1287681"/>
    <lineage>
        <taxon>Eukaryota</taxon>
        <taxon>Fungi</taxon>
        <taxon>Dikarya</taxon>
        <taxon>Ascomycota</taxon>
        <taxon>Pezizomycotina</taxon>
        <taxon>Sordariomycetes</taxon>
        <taxon>Xylariomycetidae</taxon>
        <taxon>Xylariales</taxon>
        <taxon>Diatrypaceae</taxon>
        <taxon>Eutypa</taxon>
    </lineage>
</organism>
<accession>M7T6X7</accession>
<feature type="transmembrane region" description="Helical" evidence="7">
    <location>
        <begin position="12"/>
        <end position="30"/>
    </location>
</feature>
<keyword evidence="7" id="KW-1133">Transmembrane helix</keyword>
<proteinExistence type="predicted"/>
<evidence type="ECO:0000256" key="3">
    <source>
        <dbReference type="ARBA" id="ARBA00022630"/>
    </source>
</evidence>
<keyword evidence="4" id="KW-0274">FAD</keyword>
<evidence type="ECO:0000256" key="4">
    <source>
        <dbReference type="ARBA" id="ARBA00022827"/>
    </source>
</evidence>
<dbReference type="InterPro" id="IPR036188">
    <property type="entry name" value="FAD/NAD-bd_sf"/>
</dbReference>
<evidence type="ECO:0000256" key="7">
    <source>
        <dbReference type="SAM" id="Phobius"/>
    </source>
</evidence>
<comment type="cofactor">
    <cofactor evidence="1">
        <name>FAD</name>
        <dbReference type="ChEBI" id="CHEBI:57692"/>
    </cofactor>
</comment>